<dbReference type="InterPro" id="IPR005569">
    <property type="entry name" value="Arc_DNA-bd_dom"/>
</dbReference>
<dbReference type="SUPFAM" id="SSF47598">
    <property type="entry name" value="Ribbon-helix-helix"/>
    <property type="match status" value="1"/>
</dbReference>
<feature type="domain" description="Arc-like DNA binding" evidence="1">
    <location>
        <begin position="3"/>
        <end position="44"/>
    </location>
</feature>
<dbReference type="Proteomes" id="UP001597299">
    <property type="component" value="Unassembled WGS sequence"/>
</dbReference>
<evidence type="ECO:0000313" key="4">
    <source>
        <dbReference type="Proteomes" id="UP001597299"/>
    </source>
</evidence>
<evidence type="ECO:0000259" key="1">
    <source>
        <dbReference type="Pfam" id="PF03869"/>
    </source>
</evidence>
<sequence length="109" mass="11707">MGREDPQLKLRLTEGMKDRITAAARQNNRSVNAEIVARLEGSFSSSISGLPADMLLLRDALSAERAKSTVLRENFKILASQLAGPAGENSDVVVSVMTALRILGSKVPE</sequence>
<keyword evidence="4" id="KW-1185">Reference proteome</keyword>
<dbReference type="Pfam" id="PF03869">
    <property type="entry name" value="Arc"/>
    <property type="match status" value="1"/>
</dbReference>
<reference evidence="4" key="2">
    <citation type="journal article" date="2019" name="Int. J. Syst. Evol. Microbiol.">
        <title>The Global Catalogue of Microorganisms (GCM) 10K type strain sequencing project: providing services to taxonomists for standard genome sequencing and annotation.</title>
        <authorList>
            <consortium name="The Broad Institute Genomics Platform"/>
            <consortium name="The Broad Institute Genome Sequencing Center for Infectious Disease"/>
            <person name="Wu L."/>
            <person name="Ma J."/>
        </authorList>
    </citation>
    <scope>NUCLEOTIDE SEQUENCE [LARGE SCALE GENOMIC DNA]</scope>
    <source>
        <strain evidence="4">CCM 7435</strain>
    </source>
</reference>
<dbReference type="Gene3D" id="1.10.1220.10">
    <property type="entry name" value="Met repressor-like"/>
    <property type="match status" value="1"/>
</dbReference>
<proteinExistence type="predicted"/>
<dbReference type="GO" id="GO:0003677">
    <property type="term" value="F:DNA binding"/>
    <property type="evidence" value="ECO:0007669"/>
    <property type="project" value="UniProtKB-KW"/>
</dbReference>
<accession>A0ABW4YRE8</accession>
<dbReference type="InterPro" id="IPR010985">
    <property type="entry name" value="Ribbon_hlx_hlx"/>
</dbReference>
<dbReference type="EMBL" id="JBHUHD010000001">
    <property type="protein sequence ID" value="MFD2143424.1"/>
    <property type="molecule type" value="Genomic_DNA"/>
</dbReference>
<reference evidence="2" key="1">
    <citation type="journal article" date="2014" name="Int. J. Syst. Evol. Microbiol.">
        <title>Complete genome of a new Firmicutes species belonging to the dominant human colonic microbiota ('Ruminococcus bicirculans') reveals two chromosomes and a selective capacity to utilize plant glucans.</title>
        <authorList>
            <consortium name="NISC Comparative Sequencing Program"/>
            <person name="Wegmann U."/>
            <person name="Louis P."/>
            <person name="Goesmann A."/>
            <person name="Henrissat B."/>
            <person name="Duncan S.H."/>
            <person name="Flint H.J."/>
        </authorList>
    </citation>
    <scope>NUCLEOTIDE SEQUENCE</scope>
    <source>
        <strain evidence="2">CCM 7435</strain>
    </source>
</reference>
<keyword evidence="2" id="KW-0238">DNA-binding</keyword>
<protein>
    <submittedName>
        <fullName evidence="2">Arc family DNA-binding protein</fullName>
    </submittedName>
</protein>
<evidence type="ECO:0000313" key="3">
    <source>
        <dbReference type="EMBL" id="MFD2143424.1"/>
    </source>
</evidence>
<gene>
    <name evidence="2" type="ORF">ACFSNC_00075</name>
    <name evidence="3" type="ORF">ACFSNC_23705</name>
</gene>
<comment type="caution">
    <text evidence="2">The sequence shown here is derived from an EMBL/GenBank/DDBJ whole genome shotgun (WGS) entry which is preliminary data.</text>
</comment>
<organism evidence="2 4">
    <name type="scientific">Ancylobacter oerskovii</name>
    <dbReference type="NCBI Taxonomy" id="459519"/>
    <lineage>
        <taxon>Bacteria</taxon>
        <taxon>Pseudomonadati</taxon>
        <taxon>Pseudomonadota</taxon>
        <taxon>Alphaproteobacteria</taxon>
        <taxon>Hyphomicrobiales</taxon>
        <taxon>Xanthobacteraceae</taxon>
        <taxon>Ancylobacter</taxon>
    </lineage>
</organism>
<dbReference type="InterPro" id="IPR013321">
    <property type="entry name" value="Arc_rbn_hlx_hlx"/>
</dbReference>
<reference evidence="2" key="3">
    <citation type="submission" date="2024-09" db="EMBL/GenBank/DDBJ databases">
        <authorList>
            <person name="Sun Q."/>
            <person name="Mori K."/>
        </authorList>
    </citation>
    <scope>NUCLEOTIDE SEQUENCE</scope>
    <source>
        <strain evidence="2">CCM 7435</strain>
    </source>
</reference>
<evidence type="ECO:0000313" key="2">
    <source>
        <dbReference type="EMBL" id="MFD2138783.1"/>
    </source>
</evidence>
<dbReference type="RefSeq" id="WP_213355489.1">
    <property type="nucleotide sequence ID" value="NZ_JAHBGB010000044.1"/>
</dbReference>
<dbReference type="EMBL" id="JBHUHD010000001">
    <property type="protein sequence ID" value="MFD2138783.1"/>
    <property type="molecule type" value="Genomic_DNA"/>
</dbReference>
<name>A0ABW4YRE8_9HYPH</name>